<evidence type="ECO:0000313" key="3">
    <source>
        <dbReference type="Proteomes" id="UP000246464"/>
    </source>
</evidence>
<dbReference type="EMBL" id="CP026251">
    <property type="protein sequence ID" value="AWP06641.1"/>
    <property type="molecule type" value="Genomic_DNA"/>
</dbReference>
<dbReference type="Proteomes" id="UP000246464">
    <property type="component" value="Chromosome 9"/>
</dbReference>
<keyword evidence="3" id="KW-1185">Reference proteome</keyword>
<evidence type="ECO:0000256" key="1">
    <source>
        <dbReference type="SAM" id="MobiDB-lite"/>
    </source>
</evidence>
<evidence type="ECO:0000313" key="2">
    <source>
        <dbReference type="EMBL" id="AWP06641.1"/>
    </source>
</evidence>
<accession>A0A2U9BRG4</accession>
<organism evidence="2 3">
    <name type="scientific">Scophthalmus maximus</name>
    <name type="common">Turbot</name>
    <name type="synonym">Psetta maxima</name>
    <dbReference type="NCBI Taxonomy" id="52904"/>
    <lineage>
        <taxon>Eukaryota</taxon>
        <taxon>Metazoa</taxon>
        <taxon>Chordata</taxon>
        <taxon>Craniata</taxon>
        <taxon>Vertebrata</taxon>
        <taxon>Euteleostomi</taxon>
        <taxon>Actinopterygii</taxon>
        <taxon>Neopterygii</taxon>
        <taxon>Teleostei</taxon>
        <taxon>Neoteleostei</taxon>
        <taxon>Acanthomorphata</taxon>
        <taxon>Carangaria</taxon>
        <taxon>Pleuronectiformes</taxon>
        <taxon>Pleuronectoidei</taxon>
        <taxon>Scophthalmidae</taxon>
        <taxon>Scophthalmus</taxon>
    </lineage>
</organism>
<reference evidence="2 3" key="1">
    <citation type="submission" date="2017-12" db="EMBL/GenBank/DDBJ databases">
        <title>Integrating genomic resources of turbot (Scophthalmus maximus) in depth evaluation of genetic and physical mapping variation across individuals.</title>
        <authorList>
            <person name="Martinez P."/>
        </authorList>
    </citation>
    <scope>NUCLEOTIDE SEQUENCE [LARGE SCALE GENOMIC DNA]</scope>
</reference>
<gene>
    <name evidence="2" type="ORF">SMAX5B_009536</name>
</gene>
<protein>
    <submittedName>
        <fullName evidence="2">Uncharacterized protein</fullName>
    </submittedName>
</protein>
<proteinExistence type="predicted"/>
<sequence length="173" mass="20478">MANDNAKKSYQTRRHRDSSKGTYFPVAEYNKIISDSQVRYKEIREPQECAHMYFATKMAEMDDMKKLKSHFEAYRCHTINEANIKVKKYIQAHLSEEETEIESRNQLIEYEQERYRRLNDYKEKGLKDLRASGLSDTLLSHAGQKVSLFVQKTDLCRSRCPQSHKEIGTRFLE</sequence>
<name>A0A2U9BRG4_SCOMX</name>
<feature type="region of interest" description="Disordered" evidence="1">
    <location>
        <begin position="1"/>
        <end position="21"/>
    </location>
</feature>
<dbReference type="AlphaFoldDB" id="A0A2U9BRG4"/>